<dbReference type="PANTHER" id="PTHR19288">
    <property type="entry name" value="4-NITROPHENYLPHOSPHATASE-RELATED"/>
    <property type="match status" value="1"/>
</dbReference>
<keyword evidence="1" id="KW-0378">Hydrolase</keyword>
<accession>A0A2P9AVV7</accession>
<name>A0A2P9AVV7_9HYPH</name>
<dbReference type="SUPFAM" id="SSF56784">
    <property type="entry name" value="HAD-like"/>
    <property type="match status" value="1"/>
</dbReference>
<dbReference type="EMBL" id="FUIG01000081">
    <property type="protein sequence ID" value="SJM35292.1"/>
    <property type="molecule type" value="Genomic_DNA"/>
</dbReference>
<dbReference type="GO" id="GO:0016791">
    <property type="term" value="F:phosphatase activity"/>
    <property type="evidence" value="ECO:0007669"/>
    <property type="project" value="TreeGrafter"/>
</dbReference>
<dbReference type="NCBIfam" id="TIGR01460">
    <property type="entry name" value="HAD-SF-IIA"/>
    <property type="match status" value="1"/>
</dbReference>
<organism evidence="1 2">
    <name type="scientific">Mesorhizobium delmotii</name>
    <dbReference type="NCBI Taxonomy" id="1631247"/>
    <lineage>
        <taxon>Bacteria</taxon>
        <taxon>Pseudomonadati</taxon>
        <taxon>Pseudomonadota</taxon>
        <taxon>Alphaproteobacteria</taxon>
        <taxon>Hyphomicrobiales</taxon>
        <taxon>Phyllobacteriaceae</taxon>
        <taxon>Mesorhizobium</taxon>
    </lineage>
</organism>
<protein>
    <submittedName>
        <fullName evidence="1">HAD-superfamily hydrolase</fullName>
    </submittedName>
</protein>
<keyword evidence="2" id="KW-1185">Reference proteome</keyword>
<dbReference type="GO" id="GO:0005737">
    <property type="term" value="C:cytoplasm"/>
    <property type="evidence" value="ECO:0007669"/>
    <property type="project" value="TreeGrafter"/>
</dbReference>
<dbReference type="InterPro" id="IPR006356">
    <property type="entry name" value="HAD-SF_hydro_IIA_hyp3"/>
</dbReference>
<dbReference type="NCBIfam" id="TIGR01459">
    <property type="entry name" value="HAD-SF-IIA-hyp4"/>
    <property type="match status" value="1"/>
</dbReference>
<dbReference type="AlphaFoldDB" id="A0A2P9AVV7"/>
<evidence type="ECO:0000313" key="2">
    <source>
        <dbReference type="Proteomes" id="UP000245698"/>
    </source>
</evidence>
<dbReference type="InterPro" id="IPR023214">
    <property type="entry name" value="HAD_sf"/>
</dbReference>
<dbReference type="InterPro" id="IPR036412">
    <property type="entry name" value="HAD-like_sf"/>
</dbReference>
<proteinExistence type="predicted"/>
<dbReference type="Proteomes" id="UP000245698">
    <property type="component" value="Unassembled WGS sequence"/>
</dbReference>
<dbReference type="PANTHER" id="PTHR19288:SF90">
    <property type="entry name" value="OS08G0542600 PROTEIN"/>
    <property type="match status" value="1"/>
</dbReference>
<dbReference type="CDD" id="cd07525">
    <property type="entry name" value="HAD_like"/>
    <property type="match status" value="1"/>
</dbReference>
<evidence type="ECO:0000313" key="1">
    <source>
        <dbReference type="EMBL" id="SJM35292.1"/>
    </source>
</evidence>
<dbReference type="Pfam" id="PF13242">
    <property type="entry name" value="Hydrolase_like"/>
    <property type="match status" value="1"/>
</dbReference>
<gene>
    <name evidence="1" type="ORF">BQ8482_70022</name>
</gene>
<dbReference type="Gene3D" id="3.40.50.1000">
    <property type="entry name" value="HAD superfamily/HAD-like"/>
    <property type="match status" value="2"/>
</dbReference>
<reference evidence="2" key="1">
    <citation type="submission" date="2016-12" db="EMBL/GenBank/DDBJ databases">
        <authorList>
            <person name="Brunel B."/>
        </authorList>
    </citation>
    <scope>NUCLEOTIDE SEQUENCE [LARGE SCALE GENOMIC DNA]</scope>
</reference>
<dbReference type="InterPro" id="IPR006357">
    <property type="entry name" value="HAD-SF_hydro_IIA"/>
</dbReference>
<dbReference type="Pfam" id="PF13344">
    <property type="entry name" value="Hydrolase_6"/>
    <property type="match status" value="1"/>
</dbReference>
<sequence>MCRAIVPSFRGGDAECGESLVTGSRASVNAVRSLRIVGGGARNHHDLGNDMADSPDIIGSLADLSTAYSAILCDVWGVVHNGERHFPAAALALATAREAKIPVVLITNSPRRSADVVAQMNAIGVPSEAYDRVVTSGDVTRDLIIEGPRRIFHIGADRDFTLYDGLDVELVEEFEASGVVCTGLFDDEVEKPEDYADLLRRLRARNLPFICANPDIVVERGERMIWCAGALARDYAQLGGRTLIAGKPYAPVYDVAMKEIADLLGHPVERADVLAIGDGMMTDIKGAADNGFDVLYVSGGIHARDYGDPLQPDPARLIAFLERHGYWPVAVIARLQ</sequence>